<dbReference type="PANTHER" id="PTHR36156">
    <property type="entry name" value="SLR2101 PROTEIN"/>
    <property type="match status" value="1"/>
</dbReference>
<evidence type="ECO:0000259" key="1">
    <source>
        <dbReference type="Pfam" id="PF07883"/>
    </source>
</evidence>
<dbReference type="STRING" id="2656787.A0A370TL99"/>
<dbReference type="RefSeq" id="XP_031868968.1">
    <property type="nucleotide sequence ID" value="XM_032014287.1"/>
</dbReference>
<dbReference type="InterPro" id="IPR047142">
    <property type="entry name" value="OryJ/VirC-like"/>
</dbReference>
<proteinExistence type="predicted"/>
<dbReference type="Gene3D" id="2.60.120.10">
    <property type="entry name" value="Jelly Rolls"/>
    <property type="match status" value="1"/>
</dbReference>
<protein>
    <recommendedName>
        <fullName evidence="1">Cupin type-2 domain-containing protein</fullName>
    </recommendedName>
</protein>
<dbReference type="InterPro" id="IPR011051">
    <property type="entry name" value="RmlC_Cupin_sf"/>
</dbReference>
<dbReference type="SUPFAM" id="SSF51182">
    <property type="entry name" value="RmlC-like cupins"/>
    <property type="match status" value="1"/>
</dbReference>
<gene>
    <name evidence="2" type="ORF">BP5553_05664</name>
</gene>
<dbReference type="PANTHER" id="PTHR36156:SF3">
    <property type="entry name" value="CUPIN 2 CONSERVED BARREL DOMAIN-CONTAINING PROTEIN"/>
    <property type="match status" value="1"/>
</dbReference>
<dbReference type="InterPro" id="IPR014710">
    <property type="entry name" value="RmlC-like_jellyroll"/>
</dbReference>
<reference evidence="2 3" key="1">
    <citation type="journal article" date="2018" name="IMA Fungus">
        <title>IMA Genome-F 9: Draft genome sequence of Annulohypoxylon stygium, Aspergillus mulundensis, Berkeleyomyces basicola (syn. Thielaviopsis basicola), Ceratocystis smalleyi, two Cercospora beticola strains, Coleophoma cylindrospora, Fusarium fracticaudum, Phialophora cf. hyalina, and Morchella septimelata.</title>
        <authorList>
            <person name="Wingfield B.D."/>
            <person name="Bills G.F."/>
            <person name="Dong Y."/>
            <person name="Huang W."/>
            <person name="Nel W.J."/>
            <person name="Swalarsk-Parry B.S."/>
            <person name="Vaghefi N."/>
            <person name="Wilken P.M."/>
            <person name="An Z."/>
            <person name="de Beer Z.W."/>
            <person name="De Vos L."/>
            <person name="Chen L."/>
            <person name="Duong T.A."/>
            <person name="Gao Y."/>
            <person name="Hammerbacher A."/>
            <person name="Kikkert J.R."/>
            <person name="Li Y."/>
            <person name="Li H."/>
            <person name="Li K."/>
            <person name="Li Q."/>
            <person name="Liu X."/>
            <person name="Ma X."/>
            <person name="Naidoo K."/>
            <person name="Pethybridge S.J."/>
            <person name="Sun J."/>
            <person name="Steenkamp E.T."/>
            <person name="van der Nest M.A."/>
            <person name="van Wyk S."/>
            <person name="Wingfield M.J."/>
            <person name="Xiong C."/>
            <person name="Yue Q."/>
            <person name="Zhang X."/>
        </authorList>
    </citation>
    <scope>NUCLEOTIDE SEQUENCE [LARGE SCALE GENOMIC DNA]</scope>
    <source>
        <strain evidence="2 3">BP 5553</strain>
    </source>
</reference>
<dbReference type="GeneID" id="43598513"/>
<dbReference type="Proteomes" id="UP000254866">
    <property type="component" value="Unassembled WGS sequence"/>
</dbReference>
<dbReference type="OrthoDB" id="5840532at2759"/>
<dbReference type="InterPro" id="IPR013096">
    <property type="entry name" value="Cupin_2"/>
</dbReference>
<keyword evidence="3" id="KW-1185">Reference proteome</keyword>
<dbReference type="EMBL" id="NPIC01000004">
    <property type="protein sequence ID" value="RDL36312.1"/>
    <property type="molecule type" value="Genomic_DNA"/>
</dbReference>
<dbReference type="Pfam" id="PF07883">
    <property type="entry name" value="Cupin_2"/>
    <property type="match status" value="1"/>
</dbReference>
<evidence type="ECO:0000313" key="2">
    <source>
        <dbReference type="EMBL" id="RDL36312.1"/>
    </source>
</evidence>
<dbReference type="AlphaFoldDB" id="A0A370TL99"/>
<feature type="domain" description="Cupin type-2" evidence="1">
    <location>
        <begin position="94"/>
        <end position="161"/>
    </location>
</feature>
<organism evidence="2 3">
    <name type="scientific">Venustampulla echinocandica</name>
    <dbReference type="NCBI Taxonomy" id="2656787"/>
    <lineage>
        <taxon>Eukaryota</taxon>
        <taxon>Fungi</taxon>
        <taxon>Dikarya</taxon>
        <taxon>Ascomycota</taxon>
        <taxon>Pezizomycotina</taxon>
        <taxon>Leotiomycetes</taxon>
        <taxon>Helotiales</taxon>
        <taxon>Pleuroascaceae</taxon>
        <taxon>Venustampulla</taxon>
    </lineage>
</organism>
<accession>A0A370TL99</accession>
<sequence>MSSAASDSPRSSLRPLKRHITAHDASGKGIFSDKVPSEAHVRQSTGGAMEFSLMYTNKHDPLRLADDADVEAYASYLKTPPALTIPGGTVCRTVDFAPGYTSPMHRTVSLDFGVVLEGEVELQLDSGETRLLKRGDVSVQRGTNHAWRNTSKDQWCRMLYVLQAAESVTLAGTALDEDEGGID</sequence>
<dbReference type="CDD" id="cd02231">
    <property type="entry name" value="cupin_BLL6423-like"/>
    <property type="match status" value="1"/>
</dbReference>
<evidence type="ECO:0000313" key="3">
    <source>
        <dbReference type="Proteomes" id="UP000254866"/>
    </source>
</evidence>
<comment type="caution">
    <text evidence="2">The sequence shown here is derived from an EMBL/GenBank/DDBJ whole genome shotgun (WGS) entry which is preliminary data.</text>
</comment>
<name>A0A370TL99_9HELO</name>